<dbReference type="GO" id="GO:0060003">
    <property type="term" value="P:copper ion export"/>
    <property type="evidence" value="ECO:0007669"/>
    <property type="project" value="TreeGrafter"/>
</dbReference>
<dbReference type="GO" id="GO:0016020">
    <property type="term" value="C:membrane"/>
    <property type="evidence" value="ECO:0007669"/>
    <property type="project" value="InterPro"/>
</dbReference>
<dbReference type="InterPro" id="IPR058792">
    <property type="entry name" value="Beta-barrel_RND_2"/>
</dbReference>
<dbReference type="Gene3D" id="2.40.420.20">
    <property type="match status" value="1"/>
</dbReference>
<dbReference type="InterPro" id="IPR042230">
    <property type="entry name" value="CusF_sf"/>
</dbReference>
<evidence type="ECO:0000259" key="3">
    <source>
        <dbReference type="Pfam" id="PF19335"/>
    </source>
</evidence>
<dbReference type="InterPro" id="IPR058790">
    <property type="entry name" value="BSH_CusB"/>
</dbReference>
<evidence type="ECO:0000256" key="2">
    <source>
        <dbReference type="ARBA" id="ARBA00022448"/>
    </source>
</evidence>
<dbReference type="InterPro" id="IPR021647">
    <property type="entry name" value="CusF_Ec"/>
</dbReference>
<dbReference type="FunFam" id="2.40.30.170:FF:000010">
    <property type="entry name" value="Efflux RND transporter periplasmic adaptor subunit"/>
    <property type="match status" value="1"/>
</dbReference>
<evidence type="ECO:0000313" key="8">
    <source>
        <dbReference type="Proteomes" id="UP000026913"/>
    </source>
</evidence>
<dbReference type="InterPro" id="IPR051909">
    <property type="entry name" value="MFP_Cation_Efflux"/>
</dbReference>
<feature type="domain" description="CusB-like three alpha-helical bundle" evidence="4">
    <location>
        <begin position="166"/>
        <end position="214"/>
    </location>
</feature>
<dbReference type="Pfam" id="PF25869">
    <property type="entry name" value="3HB_CusB"/>
    <property type="match status" value="1"/>
</dbReference>
<name>A0A024EKC1_9PSED</name>
<evidence type="ECO:0000259" key="4">
    <source>
        <dbReference type="Pfam" id="PF25869"/>
    </source>
</evidence>
<dbReference type="Gene3D" id="2.40.50.320">
    <property type="entry name" value="Copper binding periplasmic protein CusF"/>
    <property type="match status" value="1"/>
</dbReference>
<dbReference type="OrthoDB" id="9806939at2"/>
<dbReference type="Gene3D" id="6.10.140.730">
    <property type="match status" value="1"/>
</dbReference>
<dbReference type="Gene3D" id="2.40.30.170">
    <property type="match status" value="1"/>
</dbReference>
<evidence type="ECO:0000259" key="6">
    <source>
        <dbReference type="Pfam" id="PF25954"/>
    </source>
</evidence>
<dbReference type="Pfam" id="PF25919">
    <property type="entry name" value="BSH_CusB"/>
    <property type="match status" value="1"/>
</dbReference>
<keyword evidence="7" id="KW-0614">Plasmid</keyword>
<dbReference type="EMBL" id="CP005961">
    <property type="protein sequence ID" value="AHZ73384.1"/>
    <property type="molecule type" value="Genomic_DNA"/>
</dbReference>
<keyword evidence="2" id="KW-0813">Transport</keyword>
<dbReference type="InterPro" id="IPR006143">
    <property type="entry name" value="RND_pump_MFP"/>
</dbReference>
<dbReference type="HOGENOM" id="CLU_018816_13_1_6"/>
<dbReference type="RefSeq" id="WP_010465956.1">
    <property type="nucleotide sequence ID" value="NZ_CP005961.1"/>
</dbReference>
<gene>
    <name evidence="7" type="ORF">OU5_P0132</name>
</gene>
<feature type="domain" description="CusB-like barrel-sandwich hybrid" evidence="5">
    <location>
        <begin position="130"/>
        <end position="247"/>
    </location>
</feature>
<accession>A0A024EKC1</accession>
<dbReference type="GO" id="GO:0022857">
    <property type="term" value="F:transmembrane transporter activity"/>
    <property type="evidence" value="ECO:0007669"/>
    <property type="project" value="InterPro"/>
</dbReference>
<dbReference type="AlphaFoldDB" id="A0A024EKC1"/>
<dbReference type="GO" id="GO:0046914">
    <property type="term" value="F:transition metal ion binding"/>
    <property type="evidence" value="ECO:0007669"/>
    <property type="project" value="TreeGrafter"/>
</dbReference>
<dbReference type="GO" id="GO:0015679">
    <property type="term" value="P:plasma membrane copper ion transport"/>
    <property type="evidence" value="ECO:0007669"/>
    <property type="project" value="TreeGrafter"/>
</dbReference>
<protein>
    <submittedName>
        <fullName evidence="7">Secretion protein HlyD</fullName>
    </submittedName>
</protein>
<proteinExistence type="inferred from homology"/>
<evidence type="ECO:0000313" key="7">
    <source>
        <dbReference type="EMBL" id="AHZ73384.1"/>
    </source>
</evidence>
<dbReference type="InterPro" id="IPR058791">
    <property type="entry name" value="3HB_CusB"/>
</dbReference>
<dbReference type="KEGG" id="pman:OU5_P0132"/>
<dbReference type="Pfam" id="PF19335">
    <property type="entry name" value="HMBD"/>
    <property type="match status" value="1"/>
</dbReference>
<reference evidence="7 8" key="1">
    <citation type="journal article" date="2012" name="J. Bacteriol.">
        <title>Genome sequence of cold-adapted Pseudomonas mandelii strain JR-1.</title>
        <authorList>
            <person name="Jang S.H."/>
            <person name="Kim J."/>
            <person name="Kim J."/>
            <person name="Hong S."/>
            <person name="Lee C."/>
        </authorList>
    </citation>
    <scope>NUCLEOTIDE SEQUENCE [LARGE SCALE GENOMIC DNA]</scope>
    <source>
        <strain evidence="7 8">JR-1</strain>
        <plasmid evidence="8">Plasmid</plasmid>
    </source>
</reference>
<organism evidence="7 8">
    <name type="scientific">Pseudomonas mandelii JR-1</name>
    <dbReference type="NCBI Taxonomy" id="1147786"/>
    <lineage>
        <taxon>Bacteria</taxon>
        <taxon>Pseudomonadati</taxon>
        <taxon>Pseudomonadota</taxon>
        <taxon>Gammaproteobacteria</taxon>
        <taxon>Pseudomonadales</taxon>
        <taxon>Pseudomonadaceae</taxon>
        <taxon>Pseudomonas</taxon>
    </lineage>
</organism>
<feature type="domain" description="CusB-like beta-barrel" evidence="6">
    <location>
        <begin position="251"/>
        <end position="328"/>
    </location>
</feature>
<dbReference type="Pfam" id="PF11604">
    <property type="entry name" value="CusF_Ec"/>
    <property type="match status" value="1"/>
</dbReference>
<dbReference type="PANTHER" id="PTHR30097">
    <property type="entry name" value="CATION EFFLUX SYSTEM PROTEIN CUSB"/>
    <property type="match status" value="1"/>
</dbReference>
<feature type="domain" description="Heavy metal binding" evidence="3">
    <location>
        <begin position="53"/>
        <end position="79"/>
    </location>
</feature>
<dbReference type="InterPro" id="IPR045800">
    <property type="entry name" value="HMBD"/>
</dbReference>
<dbReference type="PANTHER" id="PTHR30097:SF15">
    <property type="entry name" value="CATION EFFLUX SYSTEM PROTEIN CUSB"/>
    <property type="match status" value="1"/>
</dbReference>
<dbReference type="Pfam" id="PF25954">
    <property type="entry name" value="Beta-barrel_RND_2"/>
    <property type="match status" value="1"/>
</dbReference>
<dbReference type="Proteomes" id="UP000026913">
    <property type="component" value="Plasmid unnamed"/>
</dbReference>
<evidence type="ECO:0000256" key="1">
    <source>
        <dbReference type="ARBA" id="ARBA00009477"/>
    </source>
</evidence>
<evidence type="ECO:0000259" key="5">
    <source>
        <dbReference type="Pfam" id="PF25919"/>
    </source>
</evidence>
<comment type="similarity">
    <text evidence="1">Belongs to the membrane fusion protein (MFP) (TC 8.A.1) family.</text>
</comment>
<dbReference type="GO" id="GO:0030288">
    <property type="term" value="C:outer membrane-bounded periplasmic space"/>
    <property type="evidence" value="ECO:0007669"/>
    <property type="project" value="TreeGrafter"/>
</dbReference>
<geneLocation type="plasmid" evidence="8"/>
<dbReference type="NCBIfam" id="TIGR01730">
    <property type="entry name" value="RND_mfp"/>
    <property type="match status" value="1"/>
</dbReference>
<dbReference type="SUPFAM" id="SSF111369">
    <property type="entry name" value="HlyD-like secretion proteins"/>
    <property type="match status" value="1"/>
</dbReference>
<sequence>MSTRIWKGALLTGLSIALGAAGGYWFAQQRMSAMPETTSEQAPKTQDERKVLYWYDPMQPQQKFDKPGKSPFMDMELKPRYADAAADSAAISIDPSLTQNLGLRLATVTRGVLASSLDVVGVLAFDERDVAVIQSRTAGFVERVYARAPGDVLKAHAALADILVPEWAAAQEEFLALKRSGDADLLAAARQRLRLTGMPATLIAQVERSGKTQPVLTITSPISGVLQELNVRSGMTVAAGETLARVNGLSSVWLAVAVPESETGSIIMGQAVEARLPAFPGTVLKGTVSAILPETNPDSRTVRVRVELPNLDGRLRPGMTAQVHLNRSTEQSVLWVPSEAIIRTGRRVLVMLAEDAGRYRPIEVQLGQENEGKTVVLKGLEEGQQVVSSGQFLLDSEASLKGIVASTLEMSPPSAAASSFHEADGQIVEINNQDVTIALGPFKTLGMPGMTMTFPLADPALIQGLKTGEKVRVSVSQTDDGLRVEHLEKLGGQP</sequence>